<name>A0A498HQN9_MALDO</name>
<evidence type="ECO:0008006" key="5">
    <source>
        <dbReference type="Google" id="ProtNLM"/>
    </source>
</evidence>
<feature type="transmembrane region" description="Helical" evidence="2">
    <location>
        <begin position="595"/>
        <end position="617"/>
    </location>
</feature>
<dbReference type="Proteomes" id="UP000290289">
    <property type="component" value="Chromosome 15"/>
</dbReference>
<reference evidence="3 4" key="1">
    <citation type="submission" date="2018-10" db="EMBL/GenBank/DDBJ databases">
        <title>A high-quality apple genome assembly.</title>
        <authorList>
            <person name="Hu J."/>
        </authorList>
    </citation>
    <scope>NUCLEOTIDE SEQUENCE [LARGE SCALE GENOMIC DNA]</scope>
    <source>
        <strain evidence="4">cv. HFTH1</strain>
        <tissue evidence="3">Young leaf</tissue>
    </source>
</reference>
<feature type="transmembrane region" description="Helical" evidence="2">
    <location>
        <begin position="840"/>
        <end position="858"/>
    </location>
</feature>
<accession>A0A498HQN9</accession>
<comment type="caution">
    <text evidence="3">The sequence shown here is derived from an EMBL/GenBank/DDBJ whole genome shotgun (WGS) entry which is preliminary data.</text>
</comment>
<evidence type="ECO:0000313" key="3">
    <source>
        <dbReference type="EMBL" id="RXH72594.1"/>
    </source>
</evidence>
<feature type="compositionally biased region" description="Acidic residues" evidence="1">
    <location>
        <begin position="144"/>
        <end position="163"/>
    </location>
</feature>
<feature type="compositionally biased region" description="Basic and acidic residues" evidence="1">
    <location>
        <begin position="1"/>
        <end position="14"/>
    </location>
</feature>
<dbReference type="Pfam" id="PF12056">
    <property type="entry name" value="DUF3537"/>
    <property type="match status" value="2"/>
</dbReference>
<feature type="transmembrane region" description="Helical" evidence="2">
    <location>
        <begin position="888"/>
        <end position="911"/>
    </location>
</feature>
<feature type="compositionally biased region" description="Basic and acidic residues" evidence="1">
    <location>
        <begin position="1005"/>
        <end position="1017"/>
    </location>
</feature>
<feature type="transmembrane region" description="Helical" evidence="2">
    <location>
        <begin position="454"/>
        <end position="476"/>
    </location>
</feature>
<dbReference type="PANTHER" id="PTHR31963:SF4">
    <property type="entry name" value="GUSTATORY RECEPTOR"/>
    <property type="match status" value="1"/>
</dbReference>
<evidence type="ECO:0000256" key="1">
    <source>
        <dbReference type="SAM" id="MobiDB-lite"/>
    </source>
</evidence>
<keyword evidence="2" id="KW-0472">Membrane</keyword>
<dbReference type="PANTHER" id="PTHR31963">
    <property type="entry name" value="RAS GUANINE NUCLEOTIDE EXCHANGE FACTOR K"/>
    <property type="match status" value="1"/>
</dbReference>
<feature type="compositionally biased region" description="Basic and acidic residues" evidence="1">
    <location>
        <begin position="179"/>
        <end position="211"/>
    </location>
</feature>
<evidence type="ECO:0000256" key="2">
    <source>
        <dbReference type="SAM" id="Phobius"/>
    </source>
</evidence>
<feature type="region of interest" description="Disordered" evidence="1">
    <location>
        <begin position="1"/>
        <end position="31"/>
    </location>
</feature>
<dbReference type="InterPro" id="IPR021924">
    <property type="entry name" value="DUF3537"/>
</dbReference>
<evidence type="ECO:0000313" key="4">
    <source>
        <dbReference type="Proteomes" id="UP000290289"/>
    </source>
</evidence>
<keyword evidence="2" id="KW-1133">Transmembrane helix</keyword>
<keyword evidence="4" id="KW-1185">Reference proteome</keyword>
<dbReference type="EMBL" id="RDQH01000341">
    <property type="protein sequence ID" value="RXH72594.1"/>
    <property type="molecule type" value="Genomic_DNA"/>
</dbReference>
<proteinExistence type="predicted"/>
<feature type="transmembrane region" description="Helical" evidence="2">
    <location>
        <begin position="369"/>
        <end position="390"/>
    </location>
</feature>
<feature type="region of interest" description="Disordered" evidence="1">
    <location>
        <begin position="1005"/>
        <end position="1031"/>
    </location>
</feature>
<gene>
    <name evidence="3" type="ORF">DVH24_012278</name>
</gene>
<feature type="transmembrane region" description="Helical" evidence="2">
    <location>
        <begin position="496"/>
        <end position="519"/>
    </location>
</feature>
<keyword evidence="2" id="KW-0812">Transmembrane</keyword>
<feature type="transmembrane region" description="Helical" evidence="2">
    <location>
        <begin position="923"/>
        <end position="942"/>
    </location>
</feature>
<feature type="region of interest" description="Disordered" evidence="1">
    <location>
        <begin position="137"/>
        <end position="246"/>
    </location>
</feature>
<feature type="transmembrane region" description="Helical" evidence="2">
    <location>
        <begin position="799"/>
        <end position="820"/>
    </location>
</feature>
<feature type="transmembrane region" description="Helical" evidence="2">
    <location>
        <begin position="963"/>
        <end position="985"/>
    </location>
</feature>
<protein>
    <recommendedName>
        <fullName evidence="5">Myb-like domain-containing protein</fullName>
    </recommendedName>
</protein>
<organism evidence="3 4">
    <name type="scientific">Malus domestica</name>
    <name type="common">Apple</name>
    <name type="synonym">Pyrus malus</name>
    <dbReference type="NCBI Taxonomy" id="3750"/>
    <lineage>
        <taxon>Eukaryota</taxon>
        <taxon>Viridiplantae</taxon>
        <taxon>Streptophyta</taxon>
        <taxon>Embryophyta</taxon>
        <taxon>Tracheophyta</taxon>
        <taxon>Spermatophyta</taxon>
        <taxon>Magnoliopsida</taxon>
        <taxon>eudicotyledons</taxon>
        <taxon>Gunneridae</taxon>
        <taxon>Pentapetalae</taxon>
        <taxon>rosids</taxon>
        <taxon>fabids</taxon>
        <taxon>Rosales</taxon>
        <taxon>Rosaceae</taxon>
        <taxon>Amygdaloideae</taxon>
        <taxon>Maleae</taxon>
        <taxon>Malus</taxon>
    </lineage>
</organism>
<sequence>MKPEQTPSKLDRSHRSSGNRRSTRSQAAPDWNPTDELILVNEVAAVEGDCLKALSSFQKWKIIAQNCFALGVSRTLDQYRRKWEALFGEYKGIKQWEAKSRASDSYWVLGIERRKRNGLPENFDQELFRGIEKLVRVRGNQSDTDPDSDPEDEAEEEPDVDSEPESKRRRRRSTSKKSSPRENSIRSCKREKPQETHAEEKPQKTHAEEKPVGSGLKAIPPKSLAEEHPQKSCVKKKLTNSQRKEEAISIEEQEKIAAMKLHESADLIRAIVTETPDHKAAGVKSTGDLQTDFVRCQGDRVIACLGDIVKTLDQLRHLSHSEIISRHPLNDDSNQPDIPLLLQSSYELCSFRVSLKWWALDHSSCLGKFVSYFTFIFLTILVPIVTSLSLNTSSDPISFNKLVQLPESGLAAIGFITLSGFFRKYGLRQLLFLDGLGDDSGFVRREYTRELNKAFKSLACILLPSFFIELAHKIIFFCTVKISLPHISSSVPLNSIMFVFVLASWVYRTGVFLLVCVLFRLTCELQILRFQELHKLFEGCEFDSSIIFKEHVRIRKQLWVTSHRYRFFIIGCLFTITVSQFGALLLVLASKTEKTFLNSGDLVVCSAVELSGLFLCLMEAARITHRAQGIVAIATRWHMFLTCPSALSDQQCKKWLRSEASGHHGESDSEHLSDVFSSVPQEEPSSFQTRQALVVYLRHNNGGITLYGFMLDRGSLRTLFAFQFSLVLWILSRVNQSMNNQINVHCTSHPQISSPCGQNDDANQPNIAPLLLQSSDELCSFRVSLKWWALDHSSCFGKFLSYFTFIFLTVLVPILTSLFLKLPSGDPISFNKLVQLPESGLAAIGFITLSCFFRKYGLRQLLFLDSLRDDSGFVHHGYTRELNKVFKYLACILLPSFFIELTQKIIFFSTIQLSLPHISSSVPVNSIMFVLVLASWVYRTGVFLLEQVRIRKQLWVTSHRYRFFIIGCMFTITVSQFGALLLVLASKAEKTFLNSGDLVISSETNRRCGDSNSEHSSEISTSFPPQEPSSFQTRQALGYKGLCGKPLAPLKSDAGAN</sequence>
<dbReference type="AlphaFoldDB" id="A0A498HQN9"/>
<feature type="transmembrane region" description="Helical" evidence="2">
    <location>
        <begin position="565"/>
        <end position="589"/>
    </location>
</feature>